<sequence length="2619" mass="293984">MYDPLDFFDSDVYRKYNLRGEKIYGDYFGQKDQEARAVTPLLQELIDSSPDPSSTATQAQGALLLSKYMNIPVESGMQMMQTGQGSSLANRNTDRKSAGESFLVALRNAWWQDRKGIATTKFVATGDDKWMKVADDFNEKLKKNRVFEDYNVLGDLFVASAQPLYSGVKFALEDLLIKGGVSLLTGGVGGVALTAGQILAKAFHVIESGSSQAGNDYYDMYHMEDANGERLDMTSPLAKGLFVLDVLVQGGIEVVGMEWFPGYKHLNKLITPNAFSKAAKQSMSGYLKEFGAGWIKGLVGESLEEGGQSVVSDAVRNILTDAANKNGADFEGIDIPQMARNAGKAMWEGAKGMVLSGLVTGGIGETVYARRMNAEANKSYAKEDGSSVVDRRYILNPDTSPVESAEPQSTGKMSPPKVYKGNGVLIPASAEDARKISTADRQGTRAARVQVIDIPQADGNTQAEQINTMALHFGSRLSGNTLVFESQEDFDAARDQISRMALETRGNEYDIMVDNSKMSVSLALDDGQMESSEADASILPTVEVPYRLSTMSADRAIQAREREMVEEAIGDLVSHTQGRISRSDMDANVDAVLAVGQALKMNTDDLLKNHLTFTLDTEIPAPQKDKVALGFLERPSLVNGKPVYTVHISKKADASTLPHEVLHFMRPLVPKELMAPFVKAYGGTDGEMWLEDIKERDGKFYLGKKEFSTYEEALDVVRPFEERFAEDGTGYLGRGIAPIEEMKPFFERFKAALKALVEKFKDRLSADVIQAFDRLFSEDGTAENRAGRAVELFQQESSLTPQEAQRQYTEVETRYRGTDLWMKAPNGKPTNLTERQWVTVRTPAFKEWFGDWEASALMEGKPIASVSSHDIHIGDRRIIDAAKKWIQENPVGNAETVIGTVIIDETGVQNSMSHKPLYPNKVFVLPVIKRVLEQGAYLGKIPHINQEHFTSHFFIAPVELDGERKYVFIRVREKEGDANYFYVHNVYVDEDIKRLEAALTGPAEKSATGASNLKQEIARIFANVKNFSRVIDSNGEPLVAYHATDNESTPLQSGNSAGTIYLGFDEKSAKRAAHGKRDVIPVFLSVKNPVNEMSSGIEQHDAESPQKVAQWRDAGHDGVYVHDESGTGIAVFDPGQIKSATDTFDPDNPDIPYQEDFPNVLFQTASVRMDVPFNENEGGESRVYALAEESRTEFSDTVRAMAAAFHLPDDAVMFRPDLKGVERARVKVAQDYGGDWGRLLDINGAMLVFEESGDAQAAYERILKEHADIVAREKKKDTDFGYKDFTVNIRMSNGFIGEVQLLGKAIFHAKETGGHLIYAEARKLEKYSRSKEKYTALFGKDITERIDRLYESLKAWSVEVYSSKGFEYDKPGLSAKASATLRESRELSSLLRSHIPPSRSVGFLSMTDLPSGEGTSTASKKNPPSSVLMGISQISKYLTAIESSSALSIPNSQESDKISTDGEAALYQLSDEAKEEILNQRENDVQHALGGNYYVPTSVVDEYAAQGKEWAVKEMNLRSMINASPELLKRAREYQTSEDFMEAMKNDPKVYDRDFVDEHVTPEDWMDADEYFFGKVYAYAHLKSRDQRDRLFVNKYLSSDKKLLELVTSLRVYSDVDTKYFPKRRKPVYTFVRARFGAFPGVSPYVLRLKESSSPEEFARARQAIMNNPRAYRNALLVVEQANYRVATRITNSEDGNNAYATANDVAAYLEEVGEDVENELFGTHYADEPLVESVDMKPADGPVTQTQIDAMEADSRIILDRYMVQAAKDKAGLQRQIKTVRKRAEDAKSKVREISRELTVQKKKNQRIGELRAALKESRAEEKKQTAILTALQRKLEAHRLKEARSHLFGEIKKSTTWNENTMDAAYIDDMQMLQAMVDPKNRSRKQIKDWRKDGDVGAVPEHLSQYVGDVVRFNRPINDWSISELQELREAAKLLAMDARAALSTRNEERMGRLRGYASAYYRQTYGKDVDWDELISELVKTEPEHGKDNAWEVVRNSFGKIQRLARKFDGNREGVLYDLFARQSFLANQQEQSHVTRRLEASEKKMEELGMTTKHLREKIFSYKTSAGQDVEFTRDQVMGMYIYQQNEFSLEKLIREWGNNIPIEKLSEAINLLSGNDKAWAEYMMSELGGDEAYNRMYEVFYRVYNEILGRRDKYFTWVSEGNYTEGNTDVLIGPDSKKVRYTDKGMTKAVKPHAKYKMRLDVTNIYTQQVRRQEHFMAWAEWVRDTHYLLGQHGSMGAVLEYKYGKGAKDQIQAYVNDAGSPNFILDDLDRMYNTLLSNSAAAVLAYNAMTPIKQLASLSFALRGDISPVEFLKASRNLVVNHEETMESIYAKAPELKASTFDVEILRFHNQTNKSGFGRFMGNVNTIGLKGVEFVDQAVKVVLWQSGYTTFVQRNTEKYRKTGEGWEARLEAEAVYRASQIVAETQSSSSVTDLAKVQRSKNPWLRTAIMFTNDIFQQLNMVYYDMPFYFRQKNWRKLAGTAVGLGLSWAFMALAKGVLFGDDDDKEKDFAIEIGKNIVQSLVPYVGPQVSQGMEGWSSTGLIGLPFTSGLFLLGLANGDENLSKKLWNAVRDAGKTLAIPTTAIQRTFNAVKDGNPLEMFGSDYGDLWGWWR</sequence>
<evidence type="ECO:0000259" key="3">
    <source>
        <dbReference type="Pfam" id="PF18760"/>
    </source>
</evidence>
<dbReference type="STRING" id="760011.Spico_1166"/>
<dbReference type="RefSeq" id="WP_013739775.1">
    <property type="nucleotide sequence ID" value="NC_015436.1"/>
</dbReference>
<feature type="compositionally biased region" description="Polar residues" evidence="2">
    <location>
        <begin position="1413"/>
        <end position="1424"/>
    </location>
</feature>
<evidence type="ECO:0000313" key="6">
    <source>
        <dbReference type="Proteomes" id="UP000007939"/>
    </source>
</evidence>
<dbReference type="HOGENOM" id="CLU_226600_0_0_12"/>
<dbReference type="InterPro" id="IPR049522">
    <property type="entry name" value="ART-PolyVal_dom"/>
</dbReference>
<feature type="compositionally biased region" description="Polar residues" evidence="2">
    <location>
        <begin position="397"/>
        <end position="412"/>
    </location>
</feature>
<accession>F4GL40</accession>
<feature type="coiled-coil region" evidence="1">
    <location>
        <begin position="1764"/>
        <end position="1822"/>
    </location>
</feature>
<keyword evidence="6" id="KW-1185">Reference proteome</keyword>
<name>F4GL40_PARC1</name>
<dbReference type="Pfam" id="PF18798">
    <property type="entry name" value="LPD3"/>
    <property type="match status" value="1"/>
</dbReference>
<feature type="domain" description="ART-PolyVal-like" evidence="3">
    <location>
        <begin position="1032"/>
        <end position="1142"/>
    </location>
</feature>
<protein>
    <submittedName>
        <fullName evidence="5">Uncharacterized protein</fullName>
    </submittedName>
</protein>
<dbReference type="KEGG" id="scc:Spico_1166"/>
<proteinExistence type="predicted"/>
<dbReference type="EMBL" id="CP002659">
    <property type="protein sequence ID" value="AEC02380.1"/>
    <property type="molecule type" value="Genomic_DNA"/>
</dbReference>
<keyword evidence="1" id="KW-0175">Coiled coil</keyword>
<feature type="region of interest" description="Disordered" evidence="2">
    <location>
        <begin position="1402"/>
        <end position="1424"/>
    </location>
</feature>
<evidence type="ECO:0000313" key="5">
    <source>
        <dbReference type="EMBL" id="AEC02380.1"/>
    </source>
</evidence>
<feature type="domain" description="Large polyvalent protein-associated" evidence="4">
    <location>
        <begin position="880"/>
        <end position="976"/>
    </location>
</feature>
<feature type="region of interest" description="Disordered" evidence="2">
    <location>
        <begin position="397"/>
        <end position="418"/>
    </location>
</feature>
<dbReference type="eggNOG" id="COG1196">
    <property type="taxonomic scope" value="Bacteria"/>
</dbReference>
<evidence type="ECO:0000259" key="4">
    <source>
        <dbReference type="Pfam" id="PF18798"/>
    </source>
</evidence>
<dbReference type="Pfam" id="PF18760">
    <property type="entry name" value="ART-PolyVal"/>
    <property type="match status" value="1"/>
</dbReference>
<reference evidence="6" key="1">
    <citation type="submission" date="2011-04" db="EMBL/GenBank/DDBJ databases">
        <title>The complete genome of Spirochaeta coccoides DSM 17374.</title>
        <authorList>
            <person name="Lucas S."/>
            <person name="Copeland A."/>
            <person name="Lapidus A."/>
            <person name="Bruce D."/>
            <person name="Goodwin L."/>
            <person name="Pitluck S."/>
            <person name="Peters L."/>
            <person name="Kyrpides N."/>
            <person name="Mavromatis K."/>
            <person name="Pagani I."/>
            <person name="Ivanova N."/>
            <person name="Ovchinnikova G."/>
            <person name="Lu M."/>
            <person name="Detter J.C."/>
            <person name="Tapia R."/>
            <person name="Han C."/>
            <person name="Land M."/>
            <person name="Hauser L."/>
            <person name="Markowitz V."/>
            <person name="Cheng J.-F."/>
            <person name="Hugenholtz P."/>
            <person name="Woyke T."/>
            <person name="Wu D."/>
            <person name="Spring S."/>
            <person name="Schroeder M."/>
            <person name="Brambilla E."/>
            <person name="Klenk H.-P."/>
            <person name="Eisen J.A."/>
        </authorList>
    </citation>
    <scope>NUCLEOTIDE SEQUENCE [LARGE SCALE GENOMIC DNA]</scope>
    <source>
        <strain evidence="6">ATCC BAA-1237 / DSM 17374 / SPN1</strain>
    </source>
</reference>
<evidence type="ECO:0000256" key="1">
    <source>
        <dbReference type="SAM" id="Coils"/>
    </source>
</evidence>
<dbReference type="InterPro" id="IPR040824">
    <property type="entry name" value="LPD3"/>
</dbReference>
<reference evidence="5 6" key="2">
    <citation type="journal article" date="2012" name="Stand. Genomic Sci.">
        <title>Complete genome sequence of the termite hindgut bacterium Spirochaeta coccoides type strain (SPN1(T)), reclassification in the genus Sphaerochaeta as Sphaerochaeta coccoides comb. nov. and emendations of the family Spirochaetaceae and the genus Sphaerochaeta.</title>
        <authorList>
            <person name="Abt B."/>
            <person name="Han C."/>
            <person name="Scheuner C."/>
            <person name="Lu M."/>
            <person name="Lapidus A."/>
            <person name="Nolan M."/>
            <person name="Lucas S."/>
            <person name="Hammon N."/>
            <person name="Deshpande S."/>
            <person name="Cheng J.F."/>
            <person name="Tapia R."/>
            <person name="Goodwin L.A."/>
            <person name="Pitluck S."/>
            <person name="Liolios K."/>
            <person name="Pagani I."/>
            <person name="Ivanova N."/>
            <person name="Mavromatis K."/>
            <person name="Mikhailova N."/>
            <person name="Huntemann M."/>
            <person name="Pati A."/>
            <person name="Chen A."/>
            <person name="Palaniappan K."/>
            <person name="Land M."/>
            <person name="Hauser L."/>
            <person name="Brambilla E.M."/>
            <person name="Rohde M."/>
            <person name="Spring S."/>
            <person name="Gronow S."/>
            <person name="Goker M."/>
            <person name="Woyke T."/>
            <person name="Bristow J."/>
            <person name="Eisen J.A."/>
            <person name="Markowitz V."/>
            <person name="Hugenholtz P."/>
            <person name="Kyrpides N.C."/>
            <person name="Klenk H.P."/>
            <person name="Detter J.C."/>
        </authorList>
    </citation>
    <scope>NUCLEOTIDE SEQUENCE [LARGE SCALE GENOMIC DNA]</scope>
    <source>
        <strain evidence="6">ATCC BAA-1237 / DSM 17374 / SPN1</strain>
    </source>
</reference>
<dbReference type="Proteomes" id="UP000007939">
    <property type="component" value="Chromosome"/>
</dbReference>
<evidence type="ECO:0000256" key="2">
    <source>
        <dbReference type="SAM" id="MobiDB-lite"/>
    </source>
</evidence>
<gene>
    <name evidence="5" type="ordered locus">Spico_1166</name>
</gene>
<organism evidence="5 6">
    <name type="scientific">Parasphaerochaeta coccoides (strain ATCC BAA-1237 / DSM 17374 / SPN1)</name>
    <name type="common">Sphaerochaeta coccoides</name>
    <dbReference type="NCBI Taxonomy" id="760011"/>
    <lineage>
        <taxon>Bacteria</taxon>
        <taxon>Pseudomonadati</taxon>
        <taxon>Spirochaetota</taxon>
        <taxon>Spirochaetia</taxon>
        <taxon>Spirochaetales</taxon>
        <taxon>Sphaerochaetaceae</taxon>
        <taxon>Parasphaerochaeta</taxon>
    </lineage>
</organism>